<gene>
    <name evidence="1" type="ORF">SDC9_212657</name>
</gene>
<comment type="caution">
    <text evidence="1">The sequence shown here is derived from an EMBL/GenBank/DDBJ whole genome shotgun (WGS) entry which is preliminary data.</text>
</comment>
<evidence type="ECO:0000313" key="1">
    <source>
        <dbReference type="EMBL" id="MPN64879.1"/>
    </source>
</evidence>
<dbReference type="AlphaFoldDB" id="A0A645JQ75"/>
<reference evidence="1" key="1">
    <citation type="submission" date="2019-08" db="EMBL/GenBank/DDBJ databases">
        <authorList>
            <person name="Kucharzyk K."/>
            <person name="Murdoch R.W."/>
            <person name="Higgins S."/>
            <person name="Loffler F."/>
        </authorList>
    </citation>
    <scope>NUCLEOTIDE SEQUENCE</scope>
</reference>
<proteinExistence type="predicted"/>
<organism evidence="1">
    <name type="scientific">bioreactor metagenome</name>
    <dbReference type="NCBI Taxonomy" id="1076179"/>
    <lineage>
        <taxon>unclassified sequences</taxon>
        <taxon>metagenomes</taxon>
        <taxon>ecological metagenomes</taxon>
    </lineage>
</organism>
<protein>
    <submittedName>
        <fullName evidence="1">Uncharacterized protein</fullName>
    </submittedName>
</protein>
<accession>A0A645JQ75</accession>
<name>A0A645JQ75_9ZZZZ</name>
<dbReference type="EMBL" id="VSSQ01146414">
    <property type="protein sequence ID" value="MPN64879.1"/>
    <property type="molecule type" value="Genomic_DNA"/>
</dbReference>
<sequence>MLIDAGILIDNMVNHALNVSYPALIADANHQIDTAERVAGIVNDIVSDDLTVWNDHFFAVGGEQGGGENMHLFHRSGDCPNLYHFSGAEWTQGDQ</sequence>